<comment type="pathway">
    <text evidence="1">Cofactor biosynthesis; riboflavin biosynthesis.</text>
</comment>
<keyword evidence="3" id="KW-0560">Oxidoreductase</keyword>
<evidence type="ECO:0000256" key="3">
    <source>
        <dbReference type="ARBA" id="ARBA00023002"/>
    </source>
</evidence>
<proteinExistence type="predicted"/>
<dbReference type="PANTHER" id="PTHR38011">
    <property type="entry name" value="DIHYDROFOLATE REDUCTASE FAMILY PROTEIN (AFU_ORTHOLOGUE AFUA_8G06820)"/>
    <property type="match status" value="1"/>
</dbReference>
<evidence type="ECO:0000256" key="2">
    <source>
        <dbReference type="ARBA" id="ARBA00022857"/>
    </source>
</evidence>
<dbReference type="Proteomes" id="UP000051162">
    <property type="component" value="Unassembled WGS sequence"/>
</dbReference>
<keyword evidence="6" id="KW-1185">Reference proteome</keyword>
<dbReference type="AlphaFoldDB" id="A0A0R1K6C5"/>
<dbReference type="SUPFAM" id="SSF53597">
    <property type="entry name" value="Dihydrofolate reductase-like"/>
    <property type="match status" value="1"/>
</dbReference>
<sequence length="216" mass="23250">MMMAVDGRIDCDMTAQLTGVDHYYATLKAIDAPTRISGRVTAQTELTTGETFRGPAGAQSSKPGFAKNQTAASYNVVLDTRGTLLWPNDAGQSQPHLIITSEQASQAYLDYLTKQQISWIVAGKTQIDLAQAMNVLGDEFHVERLAIVGGGKLDGGFLDAGLIDEISLLIGVGVDGRVNQPTVFDGRPADRKPLPLKLKAVQSFDDGAVWLRYLAQ</sequence>
<dbReference type="GO" id="GO:0009231">
    <property type="term" value="P:riboflavin biosynthetic process"/>
    <property type="evidence" value="ECO:0007669"/>
    <property type="project" value="InterPro"/>
</dbReference>
<keyword evidence="2" id="KW-0521">NADP</keyword>
<dbReference type="InterPro" id="IPR024072">
    <property type="entry name" value="DHFR-like_dom_sf"/>
</dbReference>
<comment type="caution">
    <text evidence="5">The sequence shown here is derived from an EMBL/GenBank/DDBJ whole genome shotgun (WGS) entry which is preliminary data.</text>
</comment>
<dbReference type="STRING" id="1423773.FD30_GL001469"/>
<dbReference type="Pfam" id="PF01872">
    <property type="entry name" value="RibD_C"/>
    <property type="match status" value="1"/>
</dbReference>
<reference evidence="5 6" key="1">
    <citation type="journal article" date="2015" name="Genome Announc.">
        <title>Expanding the biotechnology potential of lactobacilli through comparative genomics of 213 strains and associated genera.</title>
        <authorList>
            <person name="Sun Z."/>
            <person name="Harris H.M."/>
            <person name="McCann A."/>
            <person name="Guo C."/>
            <person name="Argimon S."/>
            <person name="Zhang W."/>
            <person name="Yang X."/>
            <person name="Jeffery I.B."/>
            <person name="Cooney J.C."/>
            <person name="Kagawa T.F."/>
            <person name="Liu W."/>
            <person name="Song Y."/>
            <person name="Salvetti E."/>
            <person name="Wrobel A."/>
            <person name="Rasinkangas P."/>
            <person name="Parkhill J."/>
            <person name="Rea M.C."/>
            <person name="O'Sullivan O."/>
            <person name="Ritari J."/>
            <person name="Douillard F.P."/>
            <person name="Paul Ross R."/>
            <person name="Yang R."/>
            <person name="Briner A.E."/>
            <person name="Felis G.E."/>
            <person name="de Vos W.M."/>
            <person name="Barrangou R."/>
            <person name="Klaenhammer T.R."/>
            <person name="Caufield P.W."/>
            <person name="Cui Y."/>
            <person name="Zhang H."/>
            <person name="O'Toole P.W."/>
        </authorList>
    </citation>
    <scope>NUCLEOTIDE SEQUENCE [LARGE SCALE GENOMIC DNA]</scope>
    <source>
        <strain evidence="5 6">DSM 19117</strain>
    </source>
</reference>
<evidence type="ECO:0000313" key="6">
    <source>
        <dbReference type="Proteomes" id="UP000051162"/>
    </source>
</evidence>
<feature type="domain" description="Bacterial bifunctional deaminase-reductase C-terminal" evidence="4">
    <location>
        <begin position="50"/>
        <end position="208"/>
    </location>
</feature>
<dbReference type="GO" id="GO:0008703">
    <property type="term" value="F:5-amino-6-(5-phosphoribosylamino)uracil reductase activity"/>
    <property type="evidence" value="ECO:0007669"/>
    <property type="project" value="InterPro"/>
</dbReference>
<protein>
    <submittedName>
        <fullName evidence="5">Deaminase-reductase domain-containing protein</fullName>
    </submittedName>
</protein>
<dbReference type="InterPro" id="IPR002734">
    <property type="entry name" value="RibDG_C"/>
</dbReference>
<gene>
    <name evidence="5" type="ORF">FD30_GL001469</name>
</gene>
<dbReference type="PATRIC" id="fig|1423773.3.peg.1506"/>
<dbReference type="Gene3D" id="3.40.430.10">
    <property type="entry name" value="Dihydrofolate Reductase, subunit A"/>
    <property type="match status" value="1"/>
</dbReference>
<evidence type="ECO:0000259" key="4">
    <source>
        <dbReference type="Pfam" id="PF01872"/>
    </source>
</evidence>
<organism evidence="5 6">
    <name type="scientific">Levilactobacillus namurensis DSM 19117</name>
    <dbReference type="NCBI Taxonomy" id="1423773"/>
    <lineage>
        <taxon>Bacteria</taxon>
        <taxon>Bacillati</taxon>
        <taxon>Bacillota</taxon>
        <taxon>Bacilli</taxon>
        <taxon>Lactobacillales</taxon>
        <taxon>Lactobacillaceae</taxon>
        <taxon>Levilactobacillus</taxon>
    </lineage>
</organism>
<evidence type="ECO:0000256" key="1">
    <source>
        <dbReference type="ARBA" id="ARBA00005104"/>
    </source>
</evidence>
<name>A0A0R1K6C5_9LACO</name>
<accession>A0A0R1K6C5</accession>
<evidence type="ECO:0000313" key="5">
    <source>
        <dbReference type="EMBL" id="KRK76297.1"/>
    </source>
</evidence>
<dbReference type="InterPro" id="IPR050765">
    <property type="entry name" value="Riboflavin_Biosynth_HTPR"/>
</dbReference>
<dbReference type="PANTHER" id="PTHR38011:SF7">
    <property type="entry name" value="2,5-DIAMINO-6-RIBOSYLAMINO-4(3H)-PYRIMIDINONE 5'-PHOSPHATE REDUCTASE"/>
    <property type="match status" value="1"/>
</dbReference>
<dbReference type="EMBL" id="AZDT01000021">
    <property type="protein sequence ID" value="KRK76297.1"/>
    <property type="molecule type" value="Genomic_DNA"/>
</dbReference>